<evidence type="ECO:0000313" key="1">
    <source>
        <dbReference type="EMBL" id="KAK6363061.1"/>
    </source>
</evidence>
<comment type="caution">
    <text evidence="1">The sequence shown here is derived from an EMBL/GenBank/DDBJ whole genome shotgun (WGS) entry which is preliminary data.</text>
</comment>
<name>A0AAV9VLT4_9PEZI</name>
<keyword evidence="2" id="KW-1185">Reference proteome</keyword>
<dbReference type="Proteomes" id="UP001373714">
    <property type="component" value="Unassembled WGS sequence"/>
</dbReference>
<gene>
    <name evidence="1" type="ORF">TWF730_000508</name>
</gene>
<proteinExistence type="predicted"/>
<accession>A0AAV9VLT4</accession>
<protein>
    <submittedName>
        <fullName evidence="1">Uncharacterized protein</fullName>
    </submittedName>
</protein>
<sequence>MSVSPPFNISFVNNSGYTFTAIIRPIFLTPKNFPSTSPPSVGPYSSQVYTATNNDNAIWFKISAPYTTTDVLMWATNDGASWSVHGAWVDDLDGGSKVIPTDIHIVASGHTLTIQPGAAKRGLARDDTGSPAALAIVARARRFRA</sequence>
<dbReference type="AlphaFoldDB" id="A0AAV9VLT4"/>
<organism evidence="1 2">
    <name type="scientific">Orbilia blumenaviensis</name>
    <dbReference type="NCBI Taxonomy" id="1796055"/>
    <lineage>
        <taxon>Eukaryota</taxon>
        <taxon>Fungi</taxon>
        <taxon>Dikarya</taxon>
        <taxon>Ascomycota</taxon>
        <taxon>Pezizomycotina</taxon>
        <taxon>Orbiliomycetes</taxon>
        <taxon>Orbiliales</taxon>
        <taxon>Orbiliaceae</taxon>
        <taxon>Orbilia</taxon>
    </lineage>
</organism>
<dbReference type="EMBL" id="JAVHNS010000001">
    <property type="protein sequence ID" value="KAK6363061.1"/>
    <property type="molecule type" value="Genomic_DNA"/>
</dbReference>
<reference evidence="1 2" key="1">
    <citation type="submission" date="2019-10" db="EMBL/GenBank/DDBJ databases">
        <authorList>
            <person name="Palmer J.M."/>
        </authorList>
    </citation>
    <scope>NUCLEOTIDE SEQUENCE [LARGE SCALE GENOMIC DNA]</scope>
    <source>
        <strain evidence="1 2">TWF730</strain>
    </source>
</reference>
<evidence type="ECO:0000313" key="2">
    <source>
        <dbReference type="Proteomes" id="UP001373714"/>
    </source>
</evidence>